<accession>A0A4Y2PNU9</accession>
<reference evidence="1 3" key="1">
    <citation type="journal article" date="2019" name="Sci. Rep.">
        <title>Orb-weaving spider Araneus ventricosus genome elucidates the spidroin gene catalogue.</title>
        <authorList>
            <person name="Kono N."/>
            <person name="Nakamura H."/>
            <person name="Ohtoshi R."/>
            <person name="Moran D.A.P."/>
            <person name="Shinohara A."/>
            <person name="Yoshida Y."/>
            <person name="Fujiwara M."/>
            <person name="Mori M."/>
            <person name="Tomita M."/>
            <person name="Arakawa K."/>
        </authorList>
    </citation>
    <scope>NUCLEOTIDE SEQUENCE [LARGE SCALE GENOMIC DNA]</scope>
</reference>
<organism evidence="1 3">
    <name type="scientific">Araneus ventricosus</name>
    <name type="common">Orbweaver spider</name>
    <name type="synonym">Epeira ventricosa</name>
    <dbReference type="NCBI Taxonomy" id="182803"/>
    <lineage>
        <taxon>Eukaryota</taxon>
        <taxon>Metazoa</taxon>
        <taxon>Ecdysozoa</taxon>
        <taxon>Arthropoda</taxon>
        <taxon>Chelicerata</taxon>
        <taxon>Arachnida</taxon>
        <taxon>Araneae</taxon>
        <taxon>Araneomorphae</taxon>
        <taxon>Entelegynae</taxon>
        <taxon>Araneoidea</taxon>
        <taxon>Araneidae</taxon>
        <taxon>Araneus</taxon>
    </lineage>
</organism>
<dbReference type="EMBL" id="BGPR01068086">
    <property type="protein sequence ID" value="GBO42125.1"/>
    <property type="molecule type" value="Genomic_DNA"/>
</dbReference>
<gene>
    <name evidence="1" type="ORF">AVEN_107496_1</name>
    <name evidence="2" type="ORF">AVEN_266769_1</name>
</gene>
<dbReference type="AlphaFoldDB" id="A0A4Y2PNU9"/>
<protein>
    <submittedName>
        <fullName evidence="1">Uncharacterized protein</fullName>
    </submittedName>
</protein>
<comment type="caution">
    <text evidence="1">The sequence shown here is derived from an EMBL/GenBank/DDBJ whole genome shotgun (WGS) entry which is preliminary data.</text>
</comment>
<evidence type="ECO:0000313" key="2">
    <source>
        <dbReference type="EMBL" id="GBO42125.1"/>
    </source>
</evidence>
<proteinExistence type="predicted"/>
<keyword evidence="3" id="KW-1185">Reference proteome</keyword>
<name>A0A4Y2PNU9_ARAVE</name>
<dbReference type="EMBL" id="BGPR01011913">
    <property type="protein sequence ID" value="GBN53595.1"/>
    <property type="molecule type" value="Genomic_DNA"/>
</dbReference>
<sequence>MARDVETVRECSKVLFALLAGSLSLSGEPLAASGLSGIPGDDSQKKKTFNENVWKFFKNVFHYLALRRRHFGMLFQHISLHDTKNLHFNIPKSSLALS</sequence>
<dbReference type="Proteomes" id="UP000499080">
    <property type="component" value="Unassembled WGS sequence"/>
</dbReference>
<evidence type="ECO:0000313" key="3">
    <source>
        <dbReference type="Proteomes" id="UP000499080"/>
    </source>
</evidence>
<evidence type="ECO:0000313" key="1">
    <source>
        <dbReference type="EMBL" id="GBN53595.1"/>
    </source>
</evidence>